<dbReference type="Proteomes" id="UP000552700">
    <property type="component" value="Unassembled WGS sequence"/>
</dbReference>
<gene>
    <name evidence="1" type="ORF">FHS92_000481</name>
</gene>
<evidence type="ECO:0000313" key="1">
    <source>
        <dbReference type="EMBL" id="MBB6122774.1"/>
    </source>
</evidence>
<dbReference type="EMBL" id="JACIJP010000001">
    <property type="protein sequence ID" value="MBB6122774.1"/>
    <property type="molecule type" value="Genomic_DNA"/>
</dbReference>
<sequence>MRPSAGTNGRAGGMVGKGRSWTRSIAALALLSGWALAPCADAEEGGGALDPSFMPMAEIAVPIIDGSRIEGVLRFTLVLRARDAAGAAEMVRDAARLRAVAVGAGLDFARLRSSPYRAVDCARLADSLDVAFRAAIPGFDRALIVKVSASPQ</sequence>
<name>A0A841IWM6_9SPHN</name>
<dbReference type="AlphaFoldDB" id="A0A841IWM6"/>
<organism evidence="1 2">
    <name type="scientific">Sphingobium subterraneum</name>
    <dbReference type="NCBI Taxonomy" id="627688"/>
    <lineage>
        <taxon>Bacteria</taxon>
        <taxon>Pseudomonadati</taxon>
        <taxon>Pseudomonadota</taxon>
        <taxon>Alphaproteobacteria</taxon>
        <taxon>Sphingomonadales</taxon>
        <taxon>Sphingomonadaceae</taxon>
        <taxon>Sphingobium</taxon>
    </lineage>
</organism>
<dbReference type="RefSeq" id="WP_184077161.1">
    <property type="nucleotide sequence ID" value="NZ_JACIJP010000001.1"/>
</dbReference>
<reference evidence="1 2" key="1">
    <citation type="submission" date="2020-08" db="EMBL/GenBank/DDBJ databases">
        <title>Genomic Encyclopedia of Type Strains, Phase IV (KMG-IV): sequencing the most valuable type-strain genomes for metagenomic binning, comparative biology and taxonomic classification.</title>
        <authorList>
            <person name="Goeker M."/>
        </authorList>
    </citation>
    <scope>NUCLEOTIDE SEQUENCE [LARGE SCALE GENOMIC DNA]</scope>
    <source>
        <strain evidence="1 2">DSM 102255</strain>
    </source>
</reference>
<evidence type="ECO:0000313" key="2">
    <source>
        <dbReference type="Proteomes" id="UP000552700"/>
    </source>
</evidence>
<comment type="caution">
    <text evidence="1">The sequence shown here is derived from an EMBL/GenBank/DDBJ whole genome shotgun (WGS) entry which is preliminary data.</text>
</comment>
<proteinExistence type="predicted"/>
<keyword evidence="2" id="KW-1185">Reference proteome</keyword>
<protein>
    <submittedName>
        <fullName evidence="1">Uncharacterized protein</fullName>
    </submittedName>
</protein>
<accession>A0A841IWM6</accession>